<evidence type="ECO:0000256" key="1">
    <source>
        <dbReference type="SAM" id="MobiDB-lite"/>
    </source>
</evidence>
<evidence type="ECO:0000313" key="3">
    <source>
        <dbReference type="Proteomes" id="UP000281553"/>
    </source>
</evidence>
<name>A0A3P6PL06_DIBLA</name>
<reference evidence="2 3" key="1">
    <citation type="submission" date="2018-11" db="EMBL/GenBank/DDBJ databases">
        <authorList>
            <consortium name="Pathogen Informatics"/>
        </authorList>
    </citation>
    <scope>NUCLEOTIDE SEQUENCE [LARGE SCALE GENOMIC DNA]</scope>
</reference>
<organism evidence="2 3">
    <name type="scientific">Dibothriocephalus latus</name>
    <name type="common">Fish tapeworm</name>
    <name type="synonym">Diphyllobothrium latum</name>
    <dbReference type="NCBI Taxonomy" id="60516"/>
    <lineage>
        <taxon>Eukaryota</taxon>
        <taxon>Metazoa</taxon>
        <taxon>Spiralia</taxon>
        <taxon>Lophotrochozoa</taxon>
        <taxon>Platyhelminthes</taxon>
        <taxon>Cestoda</taxon>
        <taxon>Eucestoda</taxon>
        <taxon>Diphyllobothriidea</taxon>
        <taxon>Diphyllobothriidae</taxon>
        <taxon>Dibothriocephalus</taxon>
    </lineage>
</organism>
<feature type="region of interest" description="Disordered" evidence="1">
    <location>
        <begin position="1"/>
        <end position="33"/>
    </location>
</feature>
<proteinExistence type="predicted"/>
<evidence type="ECO:0000313" key="2">
    <source>
        <dbReference type="EMBL" id="VDK40596.1"/>
    </source>
</evidence>
<keyword evidence="3" id="KW-1185">Reference proteome</keyword>
<dbReference type="Proteomes" id="UP000281553">
    <property type="component" value="Unassembled WGS sequence"/>
</dbReference>
<feature type="region of interest" description="Disordered" evidence="1">
    <location>
        <begin position="46"/>
        <end position="72"/>
    </location>
</feature>
<sequence>MTGRPGDKRSTLPSRGASVEAAHSTENLAEEERERYIIEDGIRKRVQPARSPQRQLNPGTGIAGYRHPRAGT</sequence>
<dbReference type="EMBL" id="UYRU01006906">
    <property type="protein sequence ID" value="VDK40596.1"/>
    <property type="molecule type" value="Genomic_DNA"/>
</dbReference>
<feature type="compositionally biased region" description="Basic and acidic residues" evidence="1">
    <location>
        <begin position="1"/>
        <end position="10"/>
    </location>
</feature>
<protein>
    <submittedName>
        <fullName evidence="2">Uncharacterized protein</fullName>
    </submittedName>
</protein>
<dbReference type="AlphaFoldDB" id="A0A3P6PL06"/>
<gene>
    <name evidence="2" type="ORF">DILT_LOCUS1152</name>
</gene>
<dbReference type="OrthoDB" id="284854at2759"/>
<accession>A0A3P6PL06</accession>